<dbReference type="EC" id="2.8.1.6" evidence="3 13"/>
<dbReference type="Pfam" id="PF04055">
    <property type="entry name" value="Radical_SAM"/>
    <property type="match status" value="1"/>
</dbReference>
<organism evidence="16 17">
    <name type="scientific">Desulfarculus baarsii (strain ATCC 33931 / DSM 2075 / LMG 7858 / VKM B-1802 / 2st14)</name>
    <dbReference type="NCBI Taxonomy" id="644282"/>
    <lineage>
        <taxon>Bacteria</taxon>
        <taxon>Pseudomonadati</taxon>
        <taxon>Thermodesulfobacteriota</taxon>
        <taxon>Desulfarculia</taxon>
        <taxon>Desulfarculales</taxon>
        <taxon>Desulfarculaceae</taxon>
        <taxon>Desulfarculus</taxon>
    </lineage>
</organism>
<keyword evidence="10 13" id="KW-0408">Iron</keyword>
<dbReference type="PIRSF" id="PIRSF001619">
    <property type="entry name" value="Biotin_synth"/>
    <property type="match status" value="1"/>
</dbReference>
<dbReference type="HAMAP" id="MF_01694">
    <property type="entry name" value="BioB"/>
    <property type="match status" value="1"/>
</dbReference>
<comment type="similarity">
    <text evidence="2 13">Belongs to the radical SAM superfamily. Biotin synthase family.</text>
</comment>
<keyword evidence="17" id="KW-1185">Reference proteome</keyword>
<dbReference type="GO" id="GO:0051537">
    <property type="term" value="F:2 iron, 2 sulfur cluster binding"/>
    <property type="evidence" value="ECO:0007669"/>
    <property type="project" value="UniProtKB-KW"/>
</dbReference>
<dbReference type="GO" id="GO:0004076">
    <property type="term" value="F:biotin synthase activity"/>
    <property type="evidence" value="ECO:0007669"/>
    <property type="project" value="UniProtKB-UniRule"/>
</dbReference>
<evidence type="ECO:0000256" key="10">
    <source>
        <dbReference type="ARBA" id="ARBA00023004"/>
    </source>
</evidence>
<dbReference type="AlphaFoldDB" id="E1QEJ1"/>
<evidence type="ECO:0000256" key="9">
    <source>
        <dbReference type="ARBA" id="ARBA00022756"/>
    </source>
</evidence>
<comment type="subunit">
    <text evidence="13">Homodimer.</text>
</comment>
<evidence type="ECO:0000256" key="8">
    <source>
        <dbReference type="ARBA" id="ARBA00022723"/>
    </source>
</evidence>
<keyword evidence="11 13" id="KW-0411">Iron-sulfur</keyword>
<dbReference type="KEGG" id="dbr:Deba_0605"/>
<dbReference type="NCBIfam" id="TIGR00433">
    <property type="entry name" value="bioB"/>
    <property type="match status" value="1"/>
</dbReference>
<evidence type="ECO:0000256" key="6">
    <source>
        <dbReference type="ARBA" id="ARBA00022691"/>
    </source>
</evidence>
<evidence type="ECO:0000256" key="3">
    <source>
        <dbReference type="ARBA" id="ARBA00012236"/>
    </source>
</evidence>
<dbReference type="UniPathway" id="UPA00078">
    <property type="reaction ID" value="UER00162"/>
</dbReference>
<evidence type="ECO:0000256" key="1">
    <source>
        <dbReference type="ARBA" id="ARBA00004942"/>
    </source>
</evidence>
<dbReference type="Proteomes" id="UP000009047">
    <property type="component" value="Chromosome"/>
</dbReference>
<evidence type="ECO:0000256" key="11">
    <source>
        <dbReference type="ARBA" id="ARBA00023014"/>
    </source>
</evidence>
<keyword evidence="6 13" id="KW-0949">S-adenosyl-L-methionine</keyword>
<comment type="pathway">
    <text evidence="1 13">Cofactor biosynthesis; biotin biosynthesis; biotin from 7,8-diaminononanoate: step 2/2.</text>
</comment>
<evidence type="ECO:0000256" key="2">
    <source>
        <dbReference type="ARBA" id="ARBA00010765"/>
    </source>
</evidence>
<dbReference type="RefSeq" id="WP_013257432.1">
    <property type="nucleotide sequence ID" value="NC_014365.1"/>
</dbReference>
<dbReference type="InterPro" id="IPR058240">
    <property type="entry name" value="rSAM_sf"/>
</dbReference>
<evidence type="ECO:0000256" key="13">
    <source>
        <dbReference type="HAMAP-Rule" id="MF_01694"/>
    </source>
</evidence>
<dbReference type="OrthoDB" id="9786826at2"/>
<comment type="cofactor">
    <cofactor evidence="13">
        <name>[2Fe-2S] cluster</name>
        <dbReference type="ChEBI" id="CHEBI:190135"/>
    </cofactor>
    <text evidence="13">Binds 1 [2Fe-2S] cluster. The cluster is coordinated with 3 cysteines and 1 arginine.</text>
</comment>
<comment type="function">
    <text evidence="13">Catalyzes the conversion of dethiobiotin (DTB) to biotin by the insertion of a sulfur atom into dethiobiotin via a radical-based mechanism.</text>
</comment>
<dbReference type="InterPro" id="IPR010722">
    <property type="entry name" value="BATS_dom"/>
</dbReference>
<dbReference type="SFLD" id="SFLDG01060">
    <property type="entry name" value="BATS_domain_containing"/>
    <property type="match status" value="1"/>
</dbReference>
<dbReference type="SFLD" id="SFLDS00029">
    <property type="entry name" value="Radical_SAM"/>
    <property type="match status" value="1"/>
</dbReference>
<sequence length="331" mass="34891">MSQTPFPDPLALAGRPPTPAEAAAWLEPDDLGQLGRLLAAAGAARQRWQADAVELCAIVNARSGRCSEDCAFCAQSAHHHTDAQVYPLLSATEIAQRAERAADCGALRFGLVTSGKGCPSGRDLDEICRALELIVKRGRILPCASLGLLNAAQARRLVEAGLRRYHHNLESGPSYFPSICASHAFEERVETVRVAQQAGLEVCCGGIVGMGETPAQRAELAFAVAELAPQSVPVNFLSPIAGTRLAHLRPMGALQALAALAVFKLIMPQAQIRACGGRAQILGDLAPLMFLAGASAAMTGNYLTTQGPQSQRDLAVIAALGLRPVLPPREE</sequence>
<comment type="cofactor">
    <cofactor evidence="14">
        <name>[2Fe-2S] cluster</name>
        <dbReference type="ChEBI" id="CHEBI:190135"/>
    </cofactor>
    <text evidence="14">Binds 1 [2Fe-2S] cluster. The cluster is coordinated with 3 cysteines and 1 arginine.</text>
</comment>
<dbReference type="GO" id="GO:0009102">
    <property type="term" value="P:biotin biosynthetic process"/>
    <property type="evidence" value="ECO:0007669"/>
    <property type="project" value="UniProtKB-UniRule"/>
</dbReference>
<evidence type="ECO:0000313" key="16">
    <source>
        <dbReference type="EMBL" id="ADK83977.1"/>
    </source>
</evidence>
<keyword evidence="4 13" id="KW-0004">4Fe-4S</keyword>
<dbReference type="GO" id="GO:0051539">
    <property type="term" value="F:4 iron, 4 sulfur cluster binding"/>
    <property type="evidence" value="ECO:0007669"/>
    <property type="project" value="UniProtKB-KW"/>
</dbReference>
<dbReference type="PANTHER" id="PTHR22976">
    <property type="entry name" value="BIOTIN SYNTHASE"/>
    <property type="match status" value="1"/>
</dbReference>
<comment type="caution">
    <text evidence="13">Lacks conserved residue(s) required for the propagation of feature annotation.</text>
</comment>
<dbReference type="InterPro" id="IPR007197">
    <property type="entry name" value="rSAM"/>
</dbReference>
<evidence type="ECO:0000256" key="4">
    <source>
        <dbReference type="ARBA" id="ARBA00022485"/>
    </source>
</evidence>
<evidence type="ECO:0000256" key="7">
    <source>
        <dbReference type="ARBA" id="ARBA00022714"/>
    </source>
</evidence>
<feature type="binding site" evidence="13 14">
    <location>
        <position position="73"/>
    </location>
    <ligand>
        <name>[4Fe-4S] cluster</name>
        <dbReference type="ChEBI" id="CHEBI:49883"/>
        <note>4Fe-4S-S-AdoMet</note>
    </ligand>
</feature>
<dbReference type="PANTHER" id="PTHR22976:SF2">
    <property type="entry name" value="BIOTIN SYNTHASE, MITOCHONDRIAL"/>
    <property type="match status" value="1"/>
</dbReference>
<accession>E1QEJ1</accession>
<dbReference type="SFLD" id="SFLDG01278">
    <property type="entry name" value="biotin_synthase_like"/>
    <property type="match status" value="1"/>
</dbReference>
<feature type="binding site" evidence="13 14">
    <location>
        <position position="70"/>
    </location>
    <ligand>
        <name>[4Fe-4S] cluster</name>
        <dbReference type="ChEBI" id="CHEBI:49883"/>
        <note>4Fe-4S-S-AdoMet</note>
    </ligand>
</feature>
<dbReference type="eggNOG" id="COG0502">
    <property type="taxonomic scope" value="Bacteria"/>
</dbReference>
<feature type="binding site" evidence="13 14">
    <location>
        <position position="143"/>
    </location>
    <ligand>
        <name>[2Fe-2S] cluster</name>
        <dbReference type="ChEBI" id="CHEBI:190135"/>
    </ligand>
</feature>
<dbReference type="Pfam" id="PF06968">
    <property type="entry name" value="BATS"/>
    <property type="match status" value="1"/>
</dbReference>
<evidence type="ECO:0000256" key="14">
    <source>
        <dbReference type="PIRSR" id="PIRSR001619-1"/>
    </source>
</evidence>
<proteinExistence type="inferred from homology"/>
<evidence type="ECO:0000256" key="12">
    <source>
        <dbReference type="ARBA" id="ARBA00051157"/>
    </source>
</evidence>
<dbReference type="SUPFAM" id="SSF102114">
    <property type="entry name" value="Radical SAM enzymes"/>
    <property type="match status" value="1"/>
</dbReference>
<dbReference type="InterPro" id="IPR002684">
    <property type="entry name" value="Biotin_synth/BioAB"/>
</dbReference>
<dbReference type="SMART" id="SM00876">
    <property type="entry name" value="BATS"/>
    <property type="match status" value="1"/>
</dbReference>
<feature type="binding site" evidence="13 14">
    <location>
        <position position="66"/>
    </location>
    <ligand>
        <name>[4Fe-4S] cluster</name>
        <dbReference type="ChEBI" id="CHEBI:49883"/>
        <note>4Fe-4S-S-AdoMet</note>
    </ligand>
</feature>
<name>E1QEJ1_DESB2</name>
<feature type="binding site" evidence="13 14">
    <location>
        <position position="203"/>
    </location>
    <ligand>
        <name>[2Fe-2S] cluster</name>
        <dbReference type="ChEBI" id="CHEBI:190135"/>
    </ligand>
</feature>
<dbReference type="CDD" id="cd01335">
    <property type="entry name" value="Radical_SAM"/>
    <property type="match status" value="1"/>
</dbReference>
<keyword evidence="9 13" id="KW-0093">Biotin biosynthesis</keyword>
<dbReference type="InterPro" id="IPR006638">
    <property type="entry name" value="Elp3/MiaA/NifB-like_rSAM"/>
</dbReference>
<comment type="cofactor">
    <cofactor evidence="13 14">
        <name>[4Fe-4S] cluster</name>
        <dbReference type="ChEBI" id="CHEBI:49883"/>
    </cofactor>
    <text evidence="13 14">Binds 1 [4Fe-4S] cluster. The cluster is coordinated with 3 cysteines and an exchangeable S-adenosyl-L-methionine.</text>
</comment>
<gene>
    <name evidence="13" type="primary">bioB</name>
    <name evidence="16" type="ordered locus">Deba_0605</name>
</gene>
<reference evidence="16 17" key="1">
    <citation type="journal article" date="2010" name="Stand. Genomic Sci.">
        <title>Complete genome sequence of Desulfarculus baarsii type strain (2st14).</title>
        <authorList>
            <person name="Sun H."/>
            <person name="Spring S."/>
            <person name="Lapidus A."/>
            <person name="Davenport K."/>
            <person name="Del Rio T.G."/>
            <person name="Tice H."/>
            <person name="Nolan M."/>
            <person name="Copeland A."/>
            <person name="Cheng J.F."/>
            <person name="Lucas S."/>
            <person name="Tapia R."/>
            <person name="Goodwin L."/>
            <person name="Pitluck S."/>
            <person name="Ivanova N."/>
            <person name="Pagani I."/>
            <person name="Mavromatis K."/>
            <person name="Ovchinnikova G."/>
            <person name="Pati A."/>
            <person name="Chen A."/>
            <person name="Palaniappan K."/>
            <person name="Hauser L."/>
            <person name="Chang Y.J."/>
            <person name="Jeffries C.D."/>
            <person name="Detter J.C."/>
            <person name="Han C."/>
            <person name="Rohde M."/>
            <person name="Brambilla E."/>
            <person name="Goker M."/>
            <person name="Woyke T."/>
            <person name="Bristow J."/>
            <person name="Eisen J.A."/>
            <person name="Markowitz V."/>
            <person name="Hugenholtz P."/>
            <person name="Kyrpides N.C."/>
            <person name="Klenk H.P."/>
            <person name="Land M."/>
        </authorList>
    </citation>
    <scope>NUCLEOTIDE SEQUENCE [LARGE SCALE GENOMIC DNA]</scope>
    <source>
        <strain evidence="17">ATCC 33931 / DSM 2075 / LMG 7858 / VKM B-1802 / 2st14</strain>
    </source>
</reference>
<dbReference type="SMART" id="SM00729">
    <property type="entry name" value="Elp3"/>
    <property type="match status" value="1"/>
</dbReference>
<dbReference type="Gene3D" id="3.20.20.70">
    <property type="entry name" value="Aldolase class I"/>
    <property type="match status" value="1"/>
</dbReference>
<keyword evidence="8 13" id="KW-0479">Metal-binding</keyword>
<evidence type="ECO:0000256" key="5">
    <source>
        <dbReference type="ARBA" id="ARBA00022679"/>
    </source>
</evidence>
<dbReference type="PROSITE" id="PS51918">
    <property type="entry name" value="RADICAL_SAM"/>
    <property type="match status" value="1"/>
</dbReference>
<dbReference type="EMBL" id="CP002085">
    <property type="protein sequence ID" value="ADK83977.1"/>
    <property type="molecule type" value="Genomic_DNA"/>
</dbReference>
<evidence type="ECO:0000259" key="15">
    <source>
        <dbReference type="PROSITE" id="PS51918"/>
    </source>
</evidence>
<feature type="domain" description="Radical SAM core" evidence="15">
    <location>
        <begin position="48"/>
        <end position="278"/>
    </location>
</feature>
<feature type="binding site" evidence="13 14">
    <location>
        <position position="273"/>
    </location>
    <ligand>
        <name>[2Fe-2S] cluster</name>
        <dbReference type="ChEBI" id="CHEBI:190135"/>
    </ligand>
</feature>
<dbReference type="HOGENOM" id="CLU_033172_2_1_7"/>
<dbReference type="STRING" id="644282.Deba_0605"/>
<evidence type="ECO:0000313" key="17">
    <source>
        <dbReference type="Proteomes" id="UP000009047"/>
    </source>
</evidence>
<dbReference type="InterPro" id="IPR013785">
    <property type="entry name" value="Aldolase_TIM"/>
</dbReference>
<dbReference type="GO" id="GO:0005506">
    <property type="term" value="F:iron ion binding"/>
    <property type="evidence" value="ECO:0007669"/>
    <property type="project" value="UniProtKB-UniRule"/>
</dbReference>
<keyword evidence="5 13" id="KW-0808">Transferase</keyword>
<protein>
    <recommendedName>
        <fullName evidence="3 13">Biotin synthase</fullName>
        <ecNumber evidence="3 13">2.8.1.6</ecNumber>
    </recommendedName>
</protein>
<dbReference type="InterPro" id="IPR024177">
    <property type="entry name" value="Biotin_synthase"/>
</dbReference>
<comment type="catalytic activity">
    <reaction evidence="12 13">
        <text>(4R,5S)-dethiobiotin + (sulfur carrier)-SH + 2 reduced [2Fe-2S]-[ferredoxin] + 2 S-adenosyl-L-methionine = (sulfur carrier)-H + biotin + 2 5'-deoxyadenosine + 2 L-methionine + 2 oxidized [2Fe-2S]-[ferredoxin]</text>
        <dbReference type="Rhea" id="RHEA:22060"/>
        <dbReference type="Rhea" id="RHEA-COMP:10000"/>
        <dbReference type="Rhea" id="RHEA-COMP:10001"/>
        <dbReference type="Rhea" id="RHEA-COMP:14737"/>
        <dbReference type="Rhea" id="RHEA-COMP:14739"/>
        <dbReference type="ChEBI" id="CHEBI:17319"/>
        <dbReference type="ChEBI" id="CHEBI:29917"/>
        <dbReference type="ChEBI" id="CHEBI:33737"/>
        <dbReference type="ChEBI" id="CHEBI:33738"/>
        <dbReference type="ChEBI" id="CHEBI:57586"/>
        <dbReference type="ChEBI" id="CHEBI:57844"/>
        <dbReference type="ChEBI" id="CHEBI:59789"/>
        <dbReference type="ChEBI" id="CHEBI:64428"/>
        <dbReference type="ChEBI" id="CHEBI:149473"/>
        <dbReference type="EC" id="2.8.1.6"/>
    </reaction>
</comment>
<keyword evidence="7 13" id="KW-0001">2Fe-2S</keyword>